<evidence type="ECO:0000313" key="2">
    <source>
        <dbReference type="EMBL" id="TMQ90234.1"/>
    </source>
</evidence>
<evidence type="ECO:0000313" key="3">
    <source>
        <dbReference type="Proteomes" id="UP000309174"/>
    </source>
</evidence>
<dbReference type="Pfam" id="PF04149">
    <property type="entry name" value="DUF397"/>
    <property type="match status" value="1"/>
</dbReference>
<protein>
    <submittedName>
        <fullName evidence="2">DUF397 domain-containing protein</fullName>
    </submittedName>
</protein>
<dbReference type="InterPro" id="IPR007278">
    <property type="entry name" value="DUF397"/>
</dbReference>
<organism evidence="2 3">
    <name type="scientific">Actinomadura soli</name>
    <dbReference type="NCBI Taxonomy" id="2508997"/>
    <lineage>
        <taxon>Bacteria</taxon>
        <taxon>Bacillati</taxon>
        <taxon>Actinomycetota</taxon>
        <taxon>Actinomycetes</taxon>
        <taxon>Streptosporangiales</taxon>
        <taxon>Thermomonosporaceae</taxon>
        <taxon>Actinomadura</taxon>
    </lineage>
</organism>
<dbReference type="OrthoDB" id="3542324at2"/>
<accession>A0A5C4J150</accession>
<name>A0A5C4J150_9ACTN</name>
<dbReference type="EMBL" id="VCKW01000312">
    <property type="protein sequence ID" value="TMQ90234.1"/>
    <property type="molecule type" value="Genomic_DNA"/>
</dbReference>
<evidence type="ECO:0000259" key="1">
    <source>
        <dbReference type="Pfam" id="PF04149"/>
    </source>
</evidence>
<proteinExistence type="predicted"/>
<sequence length="70" mass="7482">MVCRSIRGTALNWRKASRSQSGNECVEVTALGPSVLVRDSRDHAAGVIALDSTQWNALLSAIQSGDLDAR</sequence>
<comment type="caution">
    <text evidence="2">The sequence shown here is derived from an EMBL/GenBank/DDBJ whole genome shotgun (WGS) entry which is preliminary data.</text>
</comment>
<gene>
    <name evidence="2" type="ORF">ETD83_36345</name>
</gene>
<feature type="domain" description="DUF397" evidence="1">
    <location>
        <begin position="11"/>
        <end position="62"/>
    </location>
</feature>
<keyword evidence="3" id="KW-1185">Reference proteome</keyword>
<reference evidence="2 3" key="1">
    <citation type="submission" date="2019-05" db="EMBL/GenBank/DDBJ databases">
        <title>Draft genome sequence of Actinomadura sp. 14C53.</title>
        <authorList>
            <person name="Saricaoglu S."/>
            <person name="Isik K."/>
        </authorList>
    </citation>
    <scope>NUCLEOTIDE SEQUENCE [LARGE SCALE GENOMIC DNA]</scope>
    <source>
        <strain evidence="2 3">14C53</strain>
    </source>
</reference>
<dbReference type="AlphaFoldDB" id="A0A5C4J150"/>
<dbReference type="Proteomes" id="UP000309174">
    <property type="component" value="Unassembled WGS sequence"/>
</dbReference>